<feature type="compositionally biased region" description="Basic residues" evidence="1">
    <location>
        <begin position="127"/>
        <end position="142"/>
    </location>
</feature>
<feature type="compositionally biased region" description="Acidic residues" evidence="1">
    <location>
        <begin position="93"/>
        <end position="111"/>
    </location>
</feature>
<accession>A0A1J4J395</accession>
<evidence type="ECO:0000256" key="1">
    <source>
        <dbReference type="SAM" id="MobiDB-lite"/>
    </source>
</evidence>
<protein>
    <submittedName>
        <fullName evidence="2">Mitotic apparatus protein</fullName>
    </submittedName>
</protein>
<dbReference type="OrthoDB" id="10265278at2759"/>
<dbReference type="Proteomes" id="UP000179807">
    <property type="component" value="Unassembled WGS sequence"/>
</dbReference>
<feature type="compositionally biased region" description="Polar residues" evidence="1">
    <location>
        <begin position="71"/>
        <end position="82"/>
    </location>
</feature>
<feature type="compositionally biased region" description="Basic and acidic residues" evidence="1">
    <location>
        <begin position="143"/>
        <end position="152"/>
    </location>
</feature>
<organism evidence="2 3">
    <name type="scientific">Tritrichomonas foetus</name>
    <dbReference type="NCBI Taxonomy" id="1144522"/>
    <lineage>
        <taxon>Eukaryota</taxon>
        <taxon>Metamonada</taxon>
        <taxon>Parabasalia</taxon>
        <taxon>Tritrichomonadida</taxon>
        <taxon>Tritrichomonadidae</taxon>
        <taxon>Tritrichomonas</taxon>
    </lineage>
</organism>
<keyword evidence="3" id="KW-1185">Reference proteome</keyword>
<gene>
    <name evidence="2" type="ORF">TRFO_40503</name>
</gene>
<feature type="compositionally biased region" description="Basic and acidic residues" evidence="1">
    <location>
        <begin position="83"/>
        <end position="92"/>
    </location>
</feature>
<sequence>MSDTSTPPFDYTKDHELKPKEKVFVIDPNGYDLWAGVVQSNENGKVAIHYPEYPDEDEVIEGDAQKRILYNNRTNSRIYNNQEMKREEKDQPDSEEEEEPSESSESEESTEGEYKPVNAPPADKDSKKNKKKGKGKKNKKGKKDVVRPRPEGARSNPRRGAANQ</sequence>
<comment type="caution">
    <text evidence="2">The sequence shown here is derived from an EMBL/GenBank/DDBJ whole genome shotgun (WGS) entry which is preliminary data.</text>
</comment>
<evidence type="ECO:0000313" key="3">
    <source>
        <dbReference type="Proteomes" id="UP000179807"/>
    </source>
</evidence>
<dbReference type="EMBL" id="MLAK01001424">
    <property type="protein sequence ID" value="OHS93217.1"/>
    <property type="molecule type" value="Genomic_DNA"/>
</dbReference>
<feature type="region of interest" description="Disordered" evidence="1">
    <location>
        <begin position="64"/>
        <end position="164"/>
    </location>
</feature>
<dbReference type="GeneID" id="94847949"/>
<dbReference type="RefSeq" id="XP_068346354.1">
    <property type="nucleotide sequence ID" value="XM_068513245.1"/>
</dbReference>
<reference evidence="2" key="1">
    <citation type="submission" date="2016-10" db="EMBL/GenBank/DDBJ databases">
        <authorList>
            <person name="Benchimol M."/>
            <person name="Almeida L.G."/>
            <person name="Vasconcelos A.T."/>
            <person name="Perreira-Neves A."/>
            <person name="Rosa I.A."/>
            <person name="Tasca T."/>
            <person name="Bogo M.R."/>
            <person name="de Souza W."/>
        </authorList>
    </citation>
    <scope>NUCLEOTIDE SEQUENCE [LARGE SCALE GENOMIC DNA]</scope>
    <source>
        <strain evidence="2">K</strain>
    </source>
</reference>
<dbReference type="AlphaFoldDB" id="A0A1J4J395"/>
<proteinExistence type="predicted"/>
<evidence type="ECO:0000313" key="2">
    <source>
        <dbReference type="EMBL" id="OHS93217.1"/>
    </source>
</evidence>
<dbReference type="VEuPathDB" id="TrichDB:TRFO_40503"/>
<name>A0A1J4J395_9EUKA</name>